<dbReference type="EMBL" id="BAABRT010000028">
    <property type="protein sequence ID" value="GAA5526161.1"/>
    <property type="molecule type" value="Genomic_DNA"/>
</dbReference>
<evidence type="ECO:0000313" key="3">
    <source>
        <dbReference type="EMBL" id="GAA5526161.1"/>
    </source>
</evidence>
<dbReference type="InterPro" id="IPR036217">
    <property type="entry name" value="MethylDNA_cys_MeTrfase_DNAb"/>
</dbReference>
<evidence type="ECO:0000313" key="4">
    <source>
        <dbReference type="Proteomes" id="UP001408594"/>
    </source>
</evidence>
<evidence type="ECO:0000259" key="2">
    <source>
        <dbReference type="Pfam" id="PF01035"/>
    </source>
</evidence>
<sequence>MTRNTSADNTEPASPMLTAICQVLARIPTGQVITYGDLAAMAGYPRAARRVGQLLRQLPANTTLPWHRVINAQGRISVPEPAASQQRQRLQQEGVITLAGRIDLARYQWRP</sequence>
<reference evidence="3 4" key="1">
    <citation type="submission" date="2024-02" db="EMBL/GenBank/DDBJ databases">
        <title>Microbulbifer aestuariivivens NBRC 112533.</title>
        <authorList>
            <person name="Ichikawa N."/>
            <person name="Katano-Makiyama Y."/>
            <person name="Hidaka K."/>
        </authorList>
    </citation>
    <scope>NUCLEOTIDE SEQUENCE [LARGE SCALE GENOMIC DNA]</scope>
    <source>
        <strain evidence="3 4">NBRC 112533</strain>
    </source>
</reference>
<dbReference type="Pfam" id="PF01035">
    <property type="entry name" value="DNA_binding_1"/>
    <property type="match status" value="1"/>
</dbReference>
<dbReference type="InterPro" id="IPR036388">
    <property type="entry name" value="WH-like_DNA-bd_sf"/>
</dbReference>
<dbReference type="InterPro" id="IPR052520">
    <property type="entry name" value="ATL_DNA_repair"/>
</dbReference>
<organism evidence="3 4">
    <name type="scientific">Microbulbifer aestuariivivens</name>
    <dbReference type="NCBI Taxonomy" id="1908308"/>
    <lineage>
        <taxon>Bacteria</taxon>
        <taxon>Pseudomonadati</taxon>
        <taxon>Pseudomonadota</taxon>
        <taxon>Gammaproteobacteria</taxon>
        <taxon>Cellvibrionales</taxon>
        <taxon>Microbulbiferaceae</taxon>
        <taxon>Microbulbifer</taxon>
    </lineage>
</organism>
<dbReference type="PANTHER" id="PTHR42942:SF1">
    <property type="entry name" value="ALKYLTRANSFERASE-LIKE PROTEIN 1"/>
    <property type="match status" value="1"/>
</dbReference>
<dbReference type="NCBIfam" id="TIGR00589">
    <property type="entry name" value="ogt"/>
    <property type="match status" value="1"/>
</dbReference>
<gene>
    <name evidence="3" type="primary">atl</name>
    <name evidence="3" type="ORF">Maes01_02756</name>
</gene>
<dbReference type="CDD" id="cd06445">
    <property type="entry name" value="ATase"/>
    <property type="match status" value="1"/>
</dbReference>
<evidence type="ECO:0000256" key="1">
    <source>
        <dbReference type="ARBA" id="ARBA00022763"/>
    </source>
</evidence>
<name>A0ABP9WUJ2_9GAMM</name>
<keyword evidence="1" id="KW-0227">DNA damage</keyword>
<comment type="caution">
    <text evidence="3">The sequence shown here is derived from an EMBL/GenBank/DDBJ whole genome shotgun (WGS) entry which is preliminary data.</text>
</comment>
<dbReference type="PANTHER" id="PTHR42942">
    <property type="entry name" value="6-O-METHYLGUANINE DNA METHYLTRANSFERASE"/>
    <property type="match status" value="1"/>
</dbReference>
<dbReference type="Proteomes" id="UP001408594">
    <property type="component" value="Unassembled WGS sequence"/>
</dbReference>
<dbReference type="SUPFAM" id="SSF46767">
    <property type="entry name" value="Methylated DNA-protein cysteine methyltransferase, C-terminal domain"/>
    <property type="match status" value="1"/>
</dbReference>
<keyword evidence="4" id="KW-1185">Reference proteome</keyword>
<feature type="domain" description="Methylated-DNA-[protein]-cysteine S-methyltransferase DNA binding" evidence="2">
    <location>
        <begin position="18"/>
        <end position="95"/>
    </location>
</feature>
<proteinExistence type="predicted"/>
<dbReference type="RefSeq" id="WP_345552409.1">
    <property type="nucleotide sequence ID" value="NZ_BAABRT010000028.1"/>
</dbReference>
<accession>A0ABP9WUJ2</accession>
<protein>
    <submittedName>
        <fullName evidence="3">DNA base-flipping protein</fullName>
    </submittedName>
</protein>
<dbReference type="InterPro" id="IPR014048">
    <property type="entry name" value="MethylDNA_cys_MeTrfase_DNA-bd"/>
</dbReference>
<dbReference type="Gene3D" id="1.10.10.10">
    <property type="entry name" value="Winged helix-like DNA-binding domain superfamily/Winged helix DNA-binding domain"/>
    <property type="match status" value="1"/>
</dbReference>